<gene>
    <name evidence="10" type="ORF">EDD18DRAFT_1313818</name>
</gene>
<keyword evidence="5" id="KW-0479">Metal-binding</keyword>
<evidence type="ECO:0000256" key="6">
    <source>
        <dbReference type="ARBA" id="ARBA00022759"/>
    </source>
</evidence>
<name>A0AA39NX72_9AGAR</name>
<dbReference type="Proteomes" id="UP001175228">
    <property type="component" value="Unassembled WGS sequence"/>
</dbReference>
<dbReference type="CDD" id="cd09280">
    <property type="entry name" value="RNase_HI_eukaryote_like"/>
    <property type="match status" value="1"/>
</dbReference>
<evidence type="ECO:0000256" key="7">
    <source>
        <dbReference type="ARBA" id="ARBA00022801"/>
    </source>
</evidence>
<comment type="caution">
    <text evidence="10">The sequence shown here is derived from an EMBL/GenBank/DDBJ whole genome shotgun (WGS) entry which is preliminary data.</text>
</comment>
<evidence type="ECO:0000259" key="9">
    <source>
        <dbReference type="PROSITE" id="PS50879"/>
    </source>
</evidence>
<protein>
    <recommendedName>
        <fullName evidence="3">ribonuclease H</fullName>
        <ecNumber evidence="3">3.1.26.4</ecNumber>
    </recommendedName>
</protein>
<dbReference type="PANTHER" id="PTHR10642:SF26">
    <property type="entry name" value="RIBONUCLEASE H1"/>
    <property type="match status" value="1"/>
</dbReference>
<dbReference type="InterPro" id="IPR012337">
    <property type="entry name" value="RNaseH-like_sf"/>
</dbReference>
<keyword evidence="6" id="KW-0255">Endonuclease</keyword>
<dbReference type="Gene3D" id="3.30.420.10">
    <property type="entry name" value="Ribonuclease H-like superfamily/Ribonuclease H"/>
    <property type="match status" value="2"/>
</dbReference>
<comment type="catalytic activity">
    <reaction evidence="1">
        <text>Endonucleolytic cleavage to 5'-phosphomonoester.</text>
        <dbReference type="EC" id="3.1.26.4"/>
    </reaction>
</comment>
<evidence type="ECO:0000256" key="2">
    <source>
        <dbReference type="ARBA" id="ARBA00005300"/>
    </source>
</evidence>
<dbReference type="InterPro" id="IPR050092">
    <property type="entry name" value="RNase_H"/>
</dbReference>
<evidence type="ECO:0000256" key="3">
    <source>
        <dbReference type="ARBA" id="ARBA00012180"/>
    </source>
</evidence>
<dbReference type="SUPFAM" id="SSF53098">
    <property type="entry name" value="Ribonuclease H-like"/>
    <property type="match status" value="1"/>
</dbReference>
<comment type="similarity">
    <text evidence="2">Belongs to the RNase H family.</text>
</comment>
<dbReference type="InterPro" id="IPR002156">
    <property type="entry name" value="RNaseH_domain"/>
</dbReference>
<organism evidence="10 11">
    <name type="scientific">Armillaria luteobubalina</name>
    <dbReference type="NCBI Taxonomy" id="153913"/>
    <lineage>
        <taxon>Eukaryota</taxon>
        <taxon>Fungi</taxon>
        <taxon>Dikarya</taxon>
        <taxon>Basidiomycota</taxon>
        <taxon>Agaricomycotina</taxon>
        <taxon>Agaricomycetes</taxon>
        <taxon>Agaricomycetidae</taxon>
        <taxon>Agaricales</taxon>
        <taxon>Marasmiineae</taxon>
        <taxon>Physalacriaceae</taxon>
        <taxon>Armillaria</taxon>
    </lineage>
</organism>
<dbReference type="EMBL" id="JAUEPU010000206">
    <property type="protein sequence ID" value="KAK0473530.1"/>
    <property type="molecule type" value="Genomic_DNA"/>
</dbReference>
<reference evidence="10" key="1">
    <citation type="submission" date="2023-06" db="EMBL/GenBank/DDBJ databases">
        <authorList>
            <consortium name="Lawrence Berkeley National Laboratory"/>
            <person name="Ahrendt S."/>
            <person name="Sahu N."/>
            <person name="Indic B."/>
            <person name="Wong-Bajracharya J."/>
            <person name="Merenyi Z."/>
            <person name="Ke H.-M."/>
            <person name="Monk M."/>
            <person name="Kocsube S."/>
            <person name="Drula E."/>
            <person name="Lipzen A."/>
            <person name="Balint B."/>
            <person name="Henrissat B."/>
            <person name="Andreopoulos B."/>
            <person name="Martin F.M."/>
            <person name="Harder C.B."/>
            <person name="Rigling D."/>
            <person name="Ford K.L."/>
            <person name="Foster G.D."/>
            <person name="Pangilinan J."/>
            <person name="Papanicolaou A."/>
            <person name="Barry K."/>
            <person name="LaButti K."/>
            <person name="Viragh M."/>
            <person name="Koriabine M."/>
            <person name="Yan M."/>
            <person name="Riley R."/>
            <person name="Champramary S."/>
            <person name="Plett K.L."/>
            <person name="Tsai I.J."/>
            <person name="Slot J."/>
            <person name="Sipos G."/>
            <person name="Plett J."/>
            <person name="Nagy L.G."/>
            <person name="Grigoriev I.V."/>
        </authorList>
    </citation>
    <scope>NUCLEOTIDE SEQUENCE</scope>
    <source>
        <strain evidence="10">HWK02</strain>
    </source>
</reference>
<feature type="domain" description="RNase H type-1" evidence="9">
    <location>
        <begin position="1"/>
        <end position="108"/>
    </location>
</feature>
<accession>A0AA39NX72</accession>
<feature type="region of interest" description="Disordered" evidence="8">
    <location>
        <begin position="91"/>
        <end position="115"/>
    </location>
</feature>
<dbReference type="PROSITE" id="PS50879">
    <property type="entry name" value="RNASE_H_1"/>
    <property type="match status" value="1"/>
</dbReference>
<keyword evidence="11" id="KW-1185">Reference proteome</keyword>
<evidence type="ECO:0000313" key="11">
    <source>
        <dbReference type="Proteomes" id="UP001175228"/>
    </source>
</evidence>
<dbReference type="GO" id="GO:0004523">
    <property type="term" value="F:RNA-DNA hybrid ribonuclease activity"/>
    <property type="evidence" value="ECO:0007669"/>
    <property type="project" value="UniProtKB-EC"/>
</dbReference>
<dbReference type="EC" id="3.1.26.4" evidence="3"/>
<evidence type="ECO:0000256" key="8">
    <source>
        <dbReference type="SAM" id="MobiDB-lite"/>
    </source>
</evidence>
<proteinExistence type="inferred from homology"/>
<evidence type="ECO:0000256" key="4">
    <source>
        <dbReference type="ARBA" id="ARBA00022722"/>
    </source>
</evidence>
<evidence type="ECO:0000256" key="1">
    <source>
        <dbReference type="ARBA" id="ARBA00000077"/>
    </source>
</evidence>
<dbReference type="InterPro" id="IPR036397">
    <property type="entry name" value="RNaseH_sf"/>
</dbReference>
<keyword evidence="7" id="KW-0378">Hydrolase</keyword>
<dbReference type="GO" id="GO:0046872">
    <property type="term" value="F:metal ion binding"/>
    <property type="evidence" value="ECO:0007669"/>
    <property type="project" value="UniProtKB-KW"/>
</dbReference>
<sequence length="354" mass="40189">MYTDGSAHVNSTANARAGAGVWFRPDDDRNIHVRLPGPNQTNNAAEICVVLERWEDNGWIGVSNSDLWKATIAALRKRGEPVFFKWTKGHSGVEGNEGADELASKGASLDDEDASPADTEISHKFDVNGAWLAMLSQSRAYEHIQVTMQHVLDTVAEVNGAIPTASQLWKLIRHKVILHSTHGFLWKALHNAFKYEKRGVCLRCATTEDMEHILMDCSIDRRAILWDLAREIWERKGQEWITPTYSIALGATLVQIRNADGEVDTAATHFYRILMTETMHLIWKIHYEVHNMWIDTLNKRLTIDHLLVNRQRYGSKALMKAKVLSTWRGTLLDEKSLPEDWTNQTRVLVGMVLV</sequence>
<dbReference type="PANTHER" id="PTHR10642">
    <property type="entry name" value="RIBONUCLEASE H1"/>
    <property type="match status" value="1"/>
</dbReference>
<dbReference type="AlphaFoldDB" id="A0AA39NX72"/>
<evidence type="ECO:0000313" key="10">
    <source>
        <dbReference type="EMBL" id="KAK0473530.1"/>
    </source>
</evidence>
<dbReference type="Pfam" id="PF00075">
    <property type="entry name" value="RNase_H"/>
    <property type="match status" value="1"/>
</dbReference>
<dbReference type="GO" id="GO:0043137">
    <property type="term" value="P:DNA replication, removal of RNA primer"/>
    <property type="evidence" value="ECO:0007669"/>
    <property type="project" value="TreeGrafter"/>
</dbReference>
<dbReference type="GO" id="GO:0003676">
    <property type="term" value="F:nucleic acid binding"/>
    <property type="evidence" value="ECO:0007669"/>
    <property type="project" value="InterPro"/>
</dbReference>
<evidence type="ECO:0000256" key="5">
    <source>
        <dbReference type="ARBA" id="ARBA00022723"/>
    </source>
</evidence>
<keyword evidence="4" id="KW-0540">Nuclease</keyword>